<dbReference type="InterPro" id="IPR038765">
    <property type="entry name" value="Papain-like_cys_pep_sf"/>
</dbReference>
<feature type="transmembrane region" description="Helical" evidence="2">
    <location>
        <begin position="194"/>
        <end position="225"/>
    </location>
</feature>
<feature type="region of interest" description="Disordered" evidence="1">
    <location>
        <begin position="90"/>
        <end position="128"/>
    </location>
</feature>
<dbReference type="Pfam" id="PF05257">
    <property type="entry name" value="CHAP"/>
    <property type="match status" value="1"/>
</dbReference>
<dbReference type="Pfam" id="PF01464">
    <property type="entry name" value="SLT"/>
    <property type="match status" value="1"/>
</dbReference>
<accession>A0A8U0LN55</accession>
<sequence>MNKPQPIGQASQTAQPSGPAPRKLRAGRPIGLKGEDVPPFSGNAAPAPKIDGQPSKPALARPSRSDGPSRIALRHLARATEETSALLHAQISSDDTDKADGEAIGRSPASVASRVISPRGKSRRPGKVRVARRGNMRGGRSILTQSALRKRTGPVLARGGRARRTVRPGAGSSMRATQWVVRTMARSMMAAKAAVMATVSAAAGLPLLVVGAIVMLMISLLMWLIPTVAVGGQSTCQASVVEVPEQVRPWVERAAQSSGLGADFIAALMRRESGFNPEAYADDSNGGTRGLLQLNRSVWRGVHPEGADQTPPQGITDPNIHAQYGGIYLKNRLEDVRQLKASHPDAQFARLSDLEALVIAHNAGEGNLMKYPDIPNVTKEYLDEVRPAINAGGSCSATAGATIGALSPPLVVDGTSIDIDASGVPVASINSYSVGQCTWWAAARRQQIGKPVDPYMGHGYMWAASAERHGYPIGGTIQLGDVMSFERGVLGASGEYGHVAIVEEIHEDGSILISESGGGQRRAWTRLLTREQAENPGITYIH</sequence>
<dbReference type="AlphaFoldDB" id="A0A8U0LN55"/>
<evidence type="ECO:0000313" key="4">
    <source>
        <dbReference type="EMBL" id="VWQ38156.1"/>
    </source>
</evidence>
<protein>
    <submittedName>
        <fullName evidence="4">N-acetylmuramoyl-L-alanine amidase domain-contain ing protein</fullName>
    </submittedName>
</protein>
<keyword evidence="2" id="KW-1133">Transmembrane helix</keyword>
<proteinExistence type="predicted"/>
<reference evidence="4 5" key="1">
    <citation type="submission" date="2019-10" db="EMBL/GenBank/DDBJ databases">
        <authorList>
            <consortium name="Melissa Lawson"/>
            <person name="O'neill I."/>
        </authorList>
    </citation>
    <scope>NUCLEOTIDE SEQUENCE [LARGE SCALE GENOMIC DNA]</scope>
    <source>
        <strain evidence="4">LH_23</strain>
    </source>
</reference>
<evidence type="ECO:0000313" key="5">
    <source>
        <dbReference type="Proteomes" id="UP000494246"/>
    </source>
</evidence>
<dbReference type="InterPro" id="IPR023346">
    <property type="entry name" value="Lysozyme-like_dom_sf"/>
</dbReference>
<comment type="caution">
    <text evidence="4">The sequence shown here is derived from an EMBL/GenBank/DDBJ whole genome shotgun (WGS) entry which is preliminary data.</text>
</comment>
<dbReference type="SUPFAM" id="SSF54001">
    <property type="entry name" value="Cysteine proteinases"/>
    <property type="match status" value="1"/>
</dbReference>
<dbReference type="SUPFAM" id="SSF53955">
    <property type="entry name" value="Lysozyme-like"/>
    <property type="match status" value="1"/>
</dbReference>
<evidence type="ECO:0000259" key="3">
    <source>
        <dbReference type="PROSITE" id="PS50911"/>
    </source>
</evidence>
<dbReference type="InterPro" id="IPR008258">
    <property type="entry name" value="Transglycosylase_SLT_dom_1"/>
</dbReference>
<dbReference type="PROSITE" id="PS50911">
    <property type="entry name" value="CHAP"/>
    <property type="match status" value="1"/>
</dbReference>
<name>A0A8U0LN55_BIFLI</name>
<evidence type="ECO:0000256" key="1">
    <source>
        <dbReference type="SAM" id="MobiDB-lite"/>
    </source>
</evidence>
<feature type="domain" description="Peptidase C51" evidence="3">
    <location>
        <begin position="412"/>
        <end position="542"/>
    </location>
</feature>
<evidence type="ECO:0000256" key="2">
    <source>
        <dbReference type="SAM" id="Phobius"/>
    </source>
</evidence>
<keyword evidence="2" id="KW-0472">Membrane</keyword>
<dbReference type="Gene3D" id="1.10.530.10">
    <property type="match status" value="1"/>
</dbReference>
<gene>
    <name evidence="4" type="ORF">BIFLH23_02052</name>
</gene>
<dbReference type="Proteomes" id="UP000494246">
    <property type="component" value="Unassembled WGS sequence"/>
</dbReference>
<dbReference type="InterPro" id="IPR007921">
    <property type="entry name" value="CHAP_dom"/>
</dbReference>
<feature type="region of interest" description="Disordered" evidence="1">
    <location>
        <begin position="1"/>
        <end position="68"/>
    </location>
</feature>
<dbReference type="EMBL" id="CABWKH010000026">
    <property type="protein sequence ID" value="VWQ38156.1"/>
    <property type="molecule type" value="Genomic_DNA"/>
</dbReference>
<keyword evidence="2" id="KW-0812">Transmembrane</keyword>
<dbReference type="Gene3D" id="3.90.1720.10">
    <property type="entry name" value="endopeptidase domain like (from Nostoc punctiforme)"/>
    <property type="match status" value="1"/>
</dbReference>
<organism evidence="4 5">
    <name type="scientific">Bifidobacterium longum subsp. infantis</name>
    <dbReference type="NCBI Taxonomy" id="1682"/>
    <lineage>
        <taxon>Bacteria</taxon>
        <taxon>Bacillati</taxon>
        <taxon>Actinomycetota</taxon>
        <taxon>Actinomycetes</taxon>
        <taxon>Bifidobacteriales</taxon>
        <taxon>Bifidobacteriaceae</taxon>
        <taxon>Bifidobacterium</taxon>
    </lineage>
</organism>